<proteinExistence type="predicted"/>
<organism evidence="3 4">
    <name type="scientific">Clostridioides difficile</name>
    <name type="common">Peptoclostridium difficile</name>
    <dbReference type="NCBI Taxonomy" id="1496"/>
    <lineage>
        <taxon>Bacteria</taxon>
        <taxon>Bacillati</taxon>
        <taxon>Bacillota</taxon>
        <taxon>Clostridia</taxon>
        <taxon>Peptostreptococcales</taxon>
        <taxon>Peptostreptococcaceae</taxon>
        <taxon>Clostridioides</taxon>
    </lineage>
</organism>
<dbReference type="Proteomes" id="UP000879542">
    <property type="component" value="Unassembled WGS sequence"/>
</dbReference>
<evidence type="ECO:0000313" key="3">
    <source>
        <dbReference type="EMBL" id="HBH2620247.1"/>
    </source>
</evidence>
<reference evidence="3" key="1">
    <citation type="journal article" date="2018" name="Genome Biol.">
        <title>SKESA: strategic k-mer extension for scrupulous assemblies.</title>
        <authorList>
            <person name="Souvorov A."/>
            <person name="Agarwala R."/>
            <person name="Lipman D.J."/>
        </authorList>
    </citation>
    <scope>NUCLEOTIDE SEQUENCE</scope>
    <source>
        <strain evidence="3">Clostridioides</strain>
    </source>
</reference>
<feature type="domain" description="MyTH4" evidence="2">
    <location>
        <begin position="276"/>
        <end position="386"/>
    </location>
</feature>
<evidence type="ECO:0000256" key="1">
    <source>
        <dbReference type="SAM" id="Coils"/>
    </source>
</evidence>
<gene>
    <name evidence="3" type="ORF">KRQ00_002010</name>
</gene>
<evidence type="ECO:0000259" key="2">
    <source>
        <dbReference type="PROSITE" id="PS51016"/>
    </source>
</evidence>
<dbReference type="GO" id="GO:0009307">
    <property type="term" value="P:DNA restriction-modification system"/>
    <property type="evidence" value="ECO:0007669"/>
    <property type="project" value="UniProtKB-KW"/>
</dbReference>
<dbReference type="GO" id="GO:0009035">
    <property type="term" value="F:type I site-specific deoxyribonuclease activity"/>
    <property type="evidence" value="ECO:0007669"/>
    <property type="project" value="UniProtKB-EC"/>
</dbReference>
<evidence type="ECO:0000313" key="4">
    <source>
        <dbReference type="Proteomes" id="UP000879542"/>
    </source>
</evidence>
<keyword evidence="1" id="KW-0175">Coiled coil</keyword>
<accession>A0A9P3U1Q6</accession>
<dbReference type="InterPro" id="IPR007409">
    <property type="entry name" value="Restrct_endonuc_type1_HsdR_N"/>
</dbReference>
<dbReference type="Pfam" id="PF04313">
    <property type="entry name" value="HSDR_N"/>
    <property type="match status" value="1"/>
</dbReference>
<dbReference type="PROSITE" id="PS51016">
    <property type="entry name" value="MYTH4"/>
    <property type="match status" value="1"/>
</dbReference>
<reference evidence="3" key="2">
    <citation type="submission" date="2021-06" db="EMBL/GenBank/DDBJ databases">
        <authorList>
            <consortium name="NCBI Pathogen Detection Project"/>
        </authorList>
    </citation>
    <scope>NUCLEOTIDE SEQUENCE</scope>
    <source>
        <strain evidence="3">Clostridioides</strain>
    </source>
</reference>
<feature type="coiled-coil region" evidence="1">
    <location>
        <begin position="245"/>
        <end position="282"/>
    </location>
</feature>
<dbReference type="AlphaFoldDB" id="A0A9P3U1Q6"/>
<dbReference type="Gene3D" id="3.90.1570.30">
    <property type="match status" value="1"/>
</dbReference>
<sequence length="386" mass="45488">MDFSDKIKQFSKRIEVIKENLTTEEATKTALIMPFFQILEYDVFNPLEFIPEYVADVGVKRGEKVDYAILDDGKPIILIEAKNIKDKLTKHDAQLFRYFTATEARFAILTNGIIYKFFTDLEEKNKMDEKPFMTINLLDIDENKISHLKKFAKTTFDVDVVFNIASESKYTNLIKEQLNEQLESPSDEFVRFIINDFYNGVKTQNVVEKFRPIVKRSILQFATDFMNEKLKSLLESNDDEDEKEKKKIIDKKAKEETERKNKEKTEKEKMRKVEECQKEETKIEVVKEDQQQISAEEKEAFDIVQDILGDLSCKEDITYKKEKEWLNILYKADSNLWICNIKLTSSDKLISLPNQNNEPVEYRMDEVIDIRELKDELIFVLSKYTN</sequence>
<dbReference type="GO" id="GO:0003677">
    <property type="term" value="F:DNA binding"/>
    <property type="evidence" value="ECO:0007669"/>
    <property type="project" value="UniProtKB-KW"/>
</dbReference>
<dbReference type="InterPro" id="IPR000857">
    <property type="entry name" value="MyTH4_dom"/>
</dbReference>
<dbReference type="GO" id="GO:0005524">
    <property type="term" value="F:ATP binding"/>
    <property type="evidence" value="ECO:0007669"/>
    <property type="project" value="UniProtKB-KW"/>
</dbReference>
<protein>
    <submittedName>
        <fullName evidence="3">Type I restriction enzyme HsdR N-terminal domain-containing protein</fullName>
    </submittedName>
</protein>
<name>A0A9P3U1Q6_CLODI</name>
<comment type="caution">
    <text evidence="3">The sequence shown here is derived from an EMBL/GenBank/DDBJ whole genome shotgun (WGS) entry which is preliminary data.</text>
</comment>
<dbReference type="GO" id="GO:0005856">
    <property type="term" value="C:cytoskeleton"/>
    <property type="evidence" value="ECO:0007669"/>
    <property type="project" value="InterPro"/>
</dbReference>
<dbReference type="EMBL" id="DAEQIJ010000008">
    <property type="protein sequence ID" value="HBH2620247.1"/>
    <property type="molecule type" value="Genomic_DNA"/>
</dbReference>
<dbReference type="RefSeq" id="WP_003429593.1">
    <property type="nucleotide sequence ID" value="NZ_AP025558.1"/>
</dbReference>